<dbReference type="GO" id="GO:0043682">
    <property type="term" value="F:P-type divalent copper transporter activity"/>
    <property type="evidence" value="ECO:0007669"/>
    <property type="project" value="TreeGrafter"/>
</dbReference>
<dbReference type="SUPFAM" id="SSF81653">
    <property type="entry name" value="Calcium ATPase, transduction domain A"/>
    <property type="match status" value="1"/>
</dbReference>
<dbReference type="AlphaFoldDB" id="A0A0G1SVN8"/>
<evidence type="ECO:0000313" key="5">
    <source>
        <dbReference type="Proteomes" id="UP000034856"/>
    </source>
</evidence>
<accession>A0A0G1SVN8</accession>
<sequence length="93" mass="10099">FAELLEWNTRTRSSRAIEELLKLKPLKAFREKGGEKEEVLAEDIEKGDVIVVESGSRIPVDGVVIFGGASVNESSVTGESLPAQKTIGVNPEF</sequence>
<dbReference type="PANTHER" id="PTHR43520">
    <property type="entry name" value="ATP7, ISOFORM B"/>
    <property type="match status" value="1"/>
</dbReference>
<feature type="non-terminal residue" evidence="4">
    <location>
        <position position="1"/>
    </location>
</feature>
<feature type="domain" description="P-type ATPase A" evidence="3">
    <location>
        <begin position="23"/>
        <end position="88"/>
    </location>
</feature>
<dbReference type="Proteomes" id="UP000034856">
    <property type="component" value="Unassembled WGS sequence"/>
</dbReference>
<keyword evidence="2" id="KW-1278">Translocase</keyword>
<dbReference type="GO" id="GO:0016020">
    <property type="term" value="C:membrane"/>
    <property type="evidence" value="ECO:0007669"/>
    <property type="project" value="TreeGrafter"/>
</dbReference>
<evidence type="ECO:0000256" key="2">
    <source>
        <dbReference type="ARBA" id="ARBA00022967"/>
    </source>
</evidence>
<dbReference type="Pfam" id="PF00122">
    <property type="entry name" value="E1-E2_ATPase"/>
    <property type="match status" value="1"/>
</dbReference>
<evidence type="ECO:0000256" key="1">
    <source>
        <dbReference type="ARBA" id="ARBA00022723"/>
    </source>
</evidence>
<reference evidence="4 5" key="1">
    <citation type="journal article" date="2015" name="Nature">
        <title>rRNA introns, odd ribosomes, and small enigmatic genomes across a large radiation of phyla.</title>
        <authorList>
            <person name="Brown C.T."/>
            <person name="Hug L.A."/>
            <person name="Thomas B.C."/>
            <person name="Sharon I."/>
            <person name="Castelle C.J."/>
            <person name="Singh A."/>
            <person name="Wilkins M.J."/>
            <person name="Williams K.H."/>
            <person name="Banfield J.F."/>
        </authorList>
    </citation>
    <scope>NUCLEOTIDE SEQUENCE [LARGE SCALE GENOMIC DNA]</scope>
</reference>
<proteinExistence type="predicted"/>
<dbReference type="GO" id="GO:0005507">
    <property type="term" value="F:copper ion binding"/>
    <property type="evidence" value="ECO:0007669"/>
    <property type="project" value="TreeGrafter"/>
</dbReference>
<gene>
    <name evidence="4" type="ORF">UX51_C0028G0001</name>
</gene>
<dbReference type="InterPro" id="IPR008250">
    <property type="entry name" value="ATPase_P-typ_transduc_dom_A_sf"/>
</dbReference>
<dbReference type="GO" id="GO:0055070">
    <property type="term" value="P:copper ion homeostasis"/>
    <property type="evidence" value="ECO:0007669"/>
    <property type="project" value="TreeGrafter"/>
</dbReference>
<dbReference type="PANTHER" id="PTHR43520:SF8">
    <property type="entry name" value="P-TYPE CU(+) TRANSPORTER"/>
    <property type="match status" value="1"/>
</dbReference>
<name>A0A0G1SVN8_9BACT</name>
<dbReference type="Gene3D" id="2.70.150.10">
    <property type="entry name" value="Calcium-transporting ATPase, cytoplasmic transduction domain A"/>
    <property type="match status" value="1"/>
</dbReference>
<evidence type="ECO:0000259" key="3">
    <source>
        <dbReference type="Pfam" id="PF00122"/>
    </source>
</evidence>
<keyword evidence="1" id="KW-0479">Metal-binding</keyword>
<evidence type="ECO:0000313" key="4">
    <source>
        <dbReference type="EMBL" id="KKU37285.1"/>
    </source>
</evidence>
<comment type="caution">
    <text evidence="4">The sequence shown here is derived from an EMBL/GenBank/DDBJ whole genome shotgun (WGS) entry which is preliminary data.</text>
</comment>
<dbReference type="InterPro" id="IPR059000">
    <property type="entry name" value="ATPase_P-type_domA"/>
</dbReference>
<dbReference type="EMBL" id="LCMM01000028">
    <property type="protein sequence ID" value="KKU37285.1"/>
    <property type="molecule type" value="Genomic_DNA"/>
</dbReference>
<protein>
    <submittedName>
        <fullName evidence="4">Copper-exporting ATPase</fullName>
    </submittedName>
</protein>
<organism evidence="4 5">
    <name type="scientific">Candidatus Azambacteria bacterium GW2011_GWF2_46_32</name>
    <dbReference type="NCBI Taxonomy" id="1618628"/>
    <lineage>
        <taxon>Bacteria</taxon>
        <taxon>Candidatus Azamiibacteriota</taxon>
    </lineage>
</organism>